<dbReference type="EC" id="3.6.1.25" evidence="3"/>
<dbReference type="Pfam" id="PF05235">
    <property type="entry name" value="CHAD"/>
    <property type="match status" value="1"/>
</dbReference>
<protein>
    <submittedName>
        <fullName evidence="3">Inorganic triphosphatase</fullName>
        <ecNumber evidence="3">3.6.1.25</ecNumber>
    </submittedName>
</protein>
<keyword evidence="3" id="KW-0378">Hydrolase</keyword>
<name>A0A6J4TE60_9SPHN</name>
<dbReference type="PROSITE" id="PS51707">
    <property type="entry name" value="CYTH"/>
    <property type="match status" value="1"/>
</dbReference>
<dbReference type="InterPro" id="IPR039013">
    <property type="entry name" value="YgiF"/>
</dbReference>
<evidence type="ECO:0000259" key="2">
    <source>
        <dbReference type="PROSITE" id="PS51708"/>
    </source>
</evidence>
<dbReference type="RefSeq" id="WP_294169615.1">
    <property type="nucleotide sequence ID" value="NZ_CADCWA010000118.1"/>
</dbReference>
<evidence type="ECO:0000259" key="1">
    <source>
        <dbReference type="PROSITE" id="PS51707"/>
    </source>
</evidence>
<dbReference type="GO" id="GO:0046872">
    <property type="term" value="F:metal ion binding"/>
    <property type="evidence" value="ECO:0007669"/>
    <property type="project" value="TreeGrafter"/>
</dbReference>
<evidence type="ECO:0000313" key="3">
    <source>
        <dbReference type="EMBL" id="CAA9521072.1"/>
    </source>
</evidence>
<dbReference type="InterPro" id="IPR007899">
    <property type="entry name" value="CHAD_dom"/>
</dbReference>
<dbReference type="Gene3D" id="2.40.320.10">
    <property type="entry name" value="Hypothetical Protein Pfu-838710-001"/>
    <property type="match status" value="1"/>
</dbReference>
<dbReference type="EMBL" id="CADCWA010000118">
    <property type="protein sequence ID" value="CAA9521072.1"/>
    <property type="molecule type" value="Genomic_DNA"/>
</dbReference>
<reference evidence="3" key="1">
    <citation type="submission" date="2020-02" db="EMBL/GenBank/DDBJ databases">
        <authorList>
            <person name="Meier V. D."/>
        </authorList>
    </citation>
    <scope>NUCLEOTIDE SEQUENCE</scope>
    <source>
        <strain evidence="3">AVDCRST_MAG31</strain>
    </source>
</reference>
<dbReference type="PANTHER" id="PTHR39569:SF1">
    <property type="entry name" value="INORGANIC TRIPHOSPHATASE"/>
    <property type="match status" value="1"/>
</dbReference>
<feature type="domain" description="CHAD" evidence="2">
    <location>
        <begin position="215"/>
        <end position="481"/>
    </location>
</feature>
<dbReference type="GO" id="GO:0050355">
    <property type="term" value="F:inorganic triphosphate phosphatase activity"/>
    <property type="evidence" value="ECO:0007669"/>
    <property type="project" value="UniProtKB-EC"/>
</dbReference>
<dbReference type="SUPFAM" id="SSF55154">
    <property type="entry name" value="CYTH-like phosphatases"/>
    <property type="match status" value="1"/>
</dbReference>
<dbReference type="CDD" id="cd07756">
    <property type="entry name" value="CYTH-like_Pase_CHAD"/>
    <property type="match status" value="1"/>
</dbReference>
<gene>
    <name evidence="3" type="ORF">AVDCRST_MAG31-1585</name>
</gene>
<dbReference type="AlphaFoldDB" id="A0A6J4TE60"/>
<dbReference type="PROSITE" id="PS51708">
    <property type="entry name" value="CHAD"/>
    <property type="match status" value="1"/>
</dbReference>
<feature type="domain" description="CYTH" evidence="1">
    <location>
        <begin position="2"/>
        <end position="200"/>
    </location>
</feature>
<proteinExistence type="predicted"/>
<dbReference type="SMART" id="SM00880">
    <property type="entry name" value="CHAD"/>
    <property type="match status" value="1"/>
</dbReference>
<organism evidence="3">
    <name type="scientific">uncultured Sphingomonas sp</name>
    <dbReference type="NCBI Taxonomy" id="158754"/>
    <lineage>
        <taxon>Bacteria</taxon>
        <taxon>Pseudomonadati</taxon>
        <taxon>Pseudomonadota</taxon>
        <taxon>Alphaproteobacteria</taxon>
        <taxon>Sphingomonadales</taxon>
        <taxon>Sphingomonadaceae</taxon>
        <taxon>Sphingomonas</taxon>
        <taxon>environmental samples</taxon>
    </lineage>
</organism>
<accession>A0A6J4TE60</accession>
<dbReference type="InterPro" id="IPR023577">
    <property type="entry name" value="CYTH_domain"/>
</dbReference>
<dbReference type="SMART" id="SM01118">
    <property type="entry name" value="CYTH"/>
    <property type="match status" value="1"/>
</dbReference>
<dbReference type="PANTHER" id="PTHR39569">
    <property type="entry name" value="INORGANIC TRIPHOSPHATASE"/>
    <property type="match status" value="1"/>
</dbReference>
<dbReference type="InterPro" id="IPR038186">
    <property type="entry name" value="CHAD_dom_sf"/>
</dbReference>
<dbReference type="InterPro" id="IPR033469">
    <property type="entry name" value="CYTH-like_dom_sf"/>
</dbReference>
<dbReference type="Gene3D" id="1.40.20.10">
    <property type="entry name" value="CHAD domain"/>
    <property type="match status" value="1"/>
</dbReference>
<dbReference type="Pfam" id="PF01928">
    <property type="entry name" value="CYTH"/>
    <property type="match status" value="1"/>
</dbReference>
<sequence>MGKEIELKLDLVGDQSALVRSDPLFQEAESRTARQTSVYYDTPKKLLAKNGFSLRVRRSGEAFVQTLKRTVSSDGLFTRDEWEWEVPSEALDCGKLDGLPVELPTEAEKLGRKLQPVLRSEVERTSWRLRQGSSNVQVDWDVGRLTADRQCLDFAEIEFELLEGTAADVVAAARALAERVPARLGVLSKAERGAALADGALDRVAKAAPVSITPDLTVAEAFAAIMHACLKHYRLNEQLVIRSRPADALHQARVALRRLRSAFSFFRPAIADDRYLRLREDLRWFTAQLGDARNLDVYLQRELDGGERAAAGRRREQAYDQVVEAMNATKLRLLLIDLTGWAAIGPWRSGKLADRSIRGFARKRLDKLWATIAPTRGLLAQMDEDSRHRLRIQIKKLRYAVEFFRDVYPRTKRRKRFTEAVEGLQEALGKLNDLATARLLAPELTGQAPQESAEETDNLRAAESFLEQLCDAGPFWQSAKA</sequence>